<protein>
    <submittedName>
        <fullName evidence="2">DUF2076 domain-containing protein</fullName>
    </submittedName>
</protein>
<evidence type="ECO:0000256" key="1">
    <source>
        <dbReference type="SAM" id="Coils"/>
    </source>
</evidence>
<organism evidence="2 3">
    <name type="scientific">Buchnera aphidicola</name>
    <name type="common">Pentalonia nigronervosa</name>
    <dbReference type="NCBI Taxonomy" id="1309793"/>
    <lineage>
        <taxon>Bacteria</taxon>
        <taxon>Pseudomonadati</taxon>
        <taxon>Pseudomonadota</taxon>
        <taxon>Gammaproteobacteria</taxon>
        <taxon>Enterobacterales</taxon>
        <taxon>Erwiniaceae</taxon>
        <taxon>Buchnera</taxon>
    </lineage>
</organism>
<dbReference type="Pfam" id="PF09849">
    <property type="entry name" value="DUF2076"/>
    <property type="match status" value="1"/>
</dbReference>
<evidence type="ECO:0000313" key="2">
    <source>
        <dbReference type="EMBL" id="QNS01906.1"/>
    </source>
</evidence>
<reference evidence="2 3" key="1">
    <citation type="submission" date="2020-09" db="EMBL/GenBank/DDBJ databases">
        <title>Genome sequence of the banana aphid, Pentalonia nigronervosa Coquerel (Hemiptera: Aphididae) and its symbionts.</title>
        <authorList>
            <person name="Mathers T.C."/>
            <person name="Mugford S.T."/>
            <person name="Hogenhout S.A."/>
            <person name="Tripathi L."/>
        </authorList>
    </citation>
    <scope>NUCLEOTIDE SEQUENCE [LARGE SCALE GENOMIC DNA]</scope>
    <source>
        <strain evidence="2">Ba4</strain>
    </source>
</reference>
<name>A0A7H1AZK1_9GAMM</name>
<accession>A0A7H1AZK1</accession>
<dbReference type="EMBL" id="CP061275">
    <property type="protein sequence ID" value="QNS01906.1"/>
    <property type="molecule type" value="Genomic_DNA"/>
</dbReference>
<sequence length="257" mass="29162">MKNEEKILIENLFHRLKKIDSNNCAKDSEANDLIQEFVKRQPSSSYYMTQTILIQETAIKKMSMEIENLKQKVSILQKEQSEKKPSFLSNFFKNKTSPSASPHDRNVWNDKNHLSAPYHSHATPSFPTPNPGYATTGNGSFLSNALQTATGVAGGMILGNMLMNVFNHTKPEEEIFNAIHTSNENHHIDHPLPDNSIDVNSHTENNTNLTSFENNESADMNKNIHYSNDANNINNIENTYDVNHETDDIDMHDDNFI</sequence>
<keyword evidence="1" id="KW-0175">Coiled coil</keyword>
<dbReference type="Proteomes" id="UP000516346">
    <property type="component" value="Chromosome"/>
</dbReference>
<dbReference type="InterPro" id="IPR018648">
    <property type="entry name" value="DUF2076"/>
</dbReference>
<proteinExistence type="predicted"/>
<gene>
    <name evidence="2" type="ORF">ICW73_00230</name>
</gene>
<dbReference type="AlphaFoldDB" id="A0A7H1AZK1"/>
<evidence type="ECO:0000313" key="3">
    <source>
        <dbReference type="Proteomes" id="UP000516346"/>
    </source>
</evidence>
<feature type="coiled-coil region" evidence="1">
    <location>
        <begin position="52"/>
        <end position="79"/>
    </location>
</feature>